<dbReference type="AlphaFoldDB" id="X1JUA8"/>
<comment type="caution">
    <text evidence="2">The sequence shown here is derived from an EMBL/GenBank/DDBJ whole genome shotgun (WGS) entry which is preliminary data.</text>
</comment>
<evidence type="ECO:0008006" key="3">
    <source>
        <dbReference type="Google" id="ProtNLM"/>
    </source>
</evidence>
<accession>X1JUA8</accession>
<protein>
    <recommendedName>
        <fullName evidence="3">Nuclease associated modular domain-containing protein</fullName>
    </recommendedName>
</protein>
<reference evidence="2" key="1">
    <citation type="journal article" date="2014" name="Front. Microbiol.">
        <title>High frequency of phylogenetically diverse reductive dehalogenase-homologous genes in deep subseafloor sedimentary metagenomes.</title>
        <authorList>
            <person name="Kawai M."/>
            <person name="Futagami T."/>
            <person name="Toyoda A."/>
            <person name="Takaki Y."/>
            <person name="Nishi S."/>
            <person name="Hori S."/>
            <person name="Arai W."/>
            <person name="Tsubouchi T."/>
            <person name="Morono Y."/>
            <person name="Uchiyama I."/>
            <person name="Ito T."/>
            <person name="Fujiyama A."/>
            <person name="Inagaki F."/>
            <person name="Takami H."/>
        </authorList>
    </citation>
    <scope>NUCLEOTIDE SEQUENCE</scope>
    <source>
        <strain evidence="2">Expedition CK06-06</strain>
    </source>
</reference>
<sequence length="166" mass="19745">MVQCKICGKELRLIHYRHLNKHNITLKEYKKMYPGSPTHNEGIYKGPRMYGDDNPMRRPEVKEKAKKWLKELPKKDPKAYRNYIKKLSSSLKGRKMPLGFGKRISKHWQEHREELLLKTRKSIDKHKEEIIKQMKGFEKKGYKCIPTHYDVAKVIPDFIAVKNSKV</sequence>
<gene>
    <name evidence="2" type="ORF">S03H2_55633</name>
</gene>
<feature type="region of interest" description="Disordered" evidence="1">
    <location>
        <begin position="37"/>
        <end position="57"/>
    </location>
</feature>
<proteinExistence type="predicted"/>
<dbReference type="EMBL" id="BARU01035553">
    <property type="protein sequence ID" value="GAH81859.1"/>
    <property type="molecule type" value="Genomic_DNA"/>
</dbReference>
<name>X1JUA8_9ZZZZ</name>
<feature type="non-terminal residue" evidence="2">
    <location>
        <position position="166"/>
    </location>
</feature>
<evidence type="ECO:0000256" key="1">
    <source>
        <dbReference type="SAM" id="MobiDB-lite"/>
    </source>
</evidence>
<evidence type="ECO:0000313" key="2">
    <source>
        <dbReference type="EMBL" id="GAH81859.1"/>
    </source>
</evidence>
<organism evidence="2">
    <name type="scientific">marine sediment metagenome</name>
    <dbReference type="NCBI Taxonomy" id="412755"/>
    <lineage>
        <taxon>unclassified sequences</taxon>
        <taxon>metagenomes</taxon>
        <taxon>ecological metagenomes</taxon>
    </lineage>
</organism>